<dbReference type="CDD" id="cd01193">
    <property type="entry name" value="INT_IntI_C"/>
    <property type="match status" value="1"/>
</dbReference>
<evidence type="ECO:0000256" key="5">
    <source>
        <dbReference type="ARBA" id="ARBA00023125"/>
    </source>
</evidence>
<dbReference type="GO" id="GO:0003677">
    <property type="term" value="F:DNA binding"/>
    <property type="evidence" value="ECO:0007669"/>
    <property type="project" value="UniProtKB-UniRule"/>
</dbReference>
<dbReference type="PROSITE" id="PS51898">
    <property type="entry name" value="TYR_RECOMBINASE"/>
    <property type="match status" value="1"/>
</dbReference>
<evidence type="ECO:0000313" key="13">
    <source>
        <dbReference type="EMBL" id="ROO31177.1"/>
    </source>
</evidence>
<evidence type="ECO:0000259" key="12">
    <source>
        <dbReference type="PROSITE" id="PS51900"/>
    </source>
</evidence>
<keyword evidence="6" id="KW-0233">DNA recombination</keyword>
<dbReference type="Pfam" id="PF13495">
    <property type="entry name" value="Phage_int_SAM_4"/>
    <property type="match status" value="1"/>
</dbReference>
<evidence type="ECO:0000256" key="2">
    <source>
        <dbReference type="ARBA" id="ARBA00008857"/>
    </source>
</evidence>
<evidence type="ECO:0000256" key="9">
    <source>
        <dbReference type="PROSITE-ProRule" id="PRU01248"/>
    </source>
</evidence>
<comment type="subcellular location">
    <subcellularLocation>
        <location evidence="1">Cytoplasm</location>
    </subcellularLocation>
</comment>
<dbReference type="InterPro" id="IPR011946">
    <property type="entry name" value="Integrase_integron-type"/>
</dbReference>
<evidence type="ECO:0000256" key="7">
    <source>
        <dbReference type="ARBA" id="ARBA00037721"/>
    </source>
</evidence>
<evidence type="ECO:0000256" key="4">
    <source>
        <dbReference type="ARBA" id="ARBA00022908"/>
    </source>
</evidence>
<evidence type="ECO:0000256" key="3">
    <source>
        <dbReference type="ARBA" id="ARBA00022490"/>
    </source>
</evidence>
<comment type="subunit">
    <text evidence="8">Forms a cyclic heterotetrameric complex composed of two molecules of XerC and two molecules of XerD.</text>
</comment>
<dbReference type="Gene3D" id="1.10.150.130">
    <property type="match status" value="1"/>
</dbReference>
<dbReference type="InterPro" id="IPR010998">
    <property type="entry name" value="Integrase_recombinase_N"/>
</dbReference>
<dbReference type="InterPro" id="IPR002104">
    <property type="entry name" value="Integrase_catalytic"/>
</dbReference>
<accession>A0A423PZP7</accession>
<evidence type="ECO:0000256" key="10">
    <source>
        <dbReference type="SAM" id="MobiDB-lite"/>
    </source>
</evidence>
<feature type="region of interest" description="Disordered" evidence="10">
    <location>
        <begin position="1"/>
        <end position="20"/>
    </location>
</feature>
<dbReference type="InterPro" id="IPR013762">
    <property type="entry name" value="Integrase-like_cat_sf"/>
</dbReference>
<evidence type="ECO:0000256" key="6">
    <source>
        <dbReference type="ARBA" id="ARBA00023172"/>
    </source>
</evidence>
<dbReference type="Pfam" id="PF00589">
    <property type="entry name" value="Phage_integrase"/>
    <property type="match status" value="1"/>
</dbReference>
<evidence type="ECO:0000256" key="1">
    <source>
        <dbReference type="ARBA" id="ARBA00004496"/>
    </source>
</evidence>
<feature type="domain" description="Core-binding (CB)" evidence="12">
    <location>
        <begin position="17"/>
        <end position="100"/>
    </location>
</feature>
<dbReference type="AlphaFoldDB" id="A0A423PZP7"/>
<proteinExistence type="inferred from homology"/>
<dbReference type="GO" id="GO:0005737">
    <property type="term" value="C:cytoplasm"/>
    <property type="evidence" value="ECO:0007669"/>
    <property type="project" value="UniProtKB-SubCell"/>
</dbReference>
<dbReference type="SUPFAM" id="SSF56349">
    <property type="entry name" value="DNA breaking-rejoining enzymes"/>
    <property type="match status" value="1"/>
</dbReference>
<dbReference type="Gene3D" id="1.10.443.10">
    <property type="entry name" value="Intergrase catalytic core"/>
    <property type="match status" value="1"/>
</dbReference>
<dbReference type="PANTHER" id="PTHR30349:SF64">
    <property type="entry name" value="PROPHAGE INTEGRASE INTD-RELATED"/>
    <property type="match status" value="1"/>
</dbReference>
<comment type="caution">
    <text evidence="13">The sequence shown here is derived from an EMBL/GenBank/DDBJ whole genome shotgun (WGS) entry which is preliminary data.</text>
</comment>
<organism evidence="13 14">
    <name type="scientific">Salinisphaera japonica YTM-1</name>
    <dbReference type="NCBI Taxonomy" id="1209778"/>
    <lineage>
        <taxon>Bacteria</taxon>
        <taxon>Pseudomonadati</taxon>
        <taxon>Pseudomonadota</taxon>
        <taxon>Gammaproteobacteria</taxon>
        <taxon>Salinisphaerales</taxon>
        <taxon>Salinisphaeraceae</taxon>
        <taxon>Salinisphaera</taxon>
    </lineage>
</organism>
<dbReference type="PANTHER" id="PTHR30349">
    <property type="entry name" value="PHAGE INTEGRASE-RELATED"/>
    <property type="match status" value="1"/>
</dbReference>
<dbReference type="Proteomes" id="UP000285310">
    <property type="component" value="Unassembled WGS sequence"/>
</dbReference>
<sequence>MRVRSTLTASKMPTRSAKQPRLLDQVRRRLRVGHYSIRTEQTYIAWIKRYILFHGKRHPKDMGKEEIEAFLTYLAVERSVSAATQNQALNAILFLYRTVLEIDVKWMTEVVRAKRNPRIPVVMSETEVRRVLAHLSETYALIASLLYGSGLRLMEAVRLRVKDVDFDYRQIVVRDGKGAKDRVTPLPQVAVAPLQQQIRDIGQRHAGDLSAGYGEVYLPNALAVKYPNAARELAWQYVFASDQLSRDPRSGAIRRHHINEKGLQRAVKQAVAKAGVHKKASCHTFRHSFATHLLERGNDIRTVQELLGHKDVRTTMIYTHVLKRGGLGVASPLDA</sequence>
<dbReference type="GO" id="GO:0015074">
    <property type="term" value="P:DNA integration"/>
    <property type="evidence" value="ECO:0007669"/>
    <property type="project" value="UniProtKB-KW"/>
</dbReference>
<dbReference type="InterPro" id="IPR050090">
    <property type="entry name" value="Tyrosine_recombinase_XerCD"/>
</dbReference>
<name>A0A423PZP7_9GAMM</name>
<comment type="function">
    <text evidence="7">Site-specific tyrosine recombinase, which acts by catalyzing the cutting and rejoining of the recombining DNA molecules. The XerC-XerD complex is essential to convert dimers of the bacterial chromosome into monomers to permit their segregation at cell division. It also contributes to the segregational stability of plasmids.</text>
</comment>
<dbReference type="InterPro" id="IPR004107">
    <property type="entry name" value="Integrase_SAM-like_N"/>
</dbReference>
<dbReference type="InterPro" id="IPR011010">
    <property type="entry name" value="DNA_brk_join_enz"/>
</dbReference>
<dbReference type="NCBIfam" id="TIGR02249">
    <property type="entry name" value="integrase_gron"/>
    <property type="match status" value="1"/>
</dbReference>
<evidence type="ECO:0000259" key="11">
    <source>
        <dbReference type="PROSITE" id="PS51898"/>
    </source>
</evidence>
<dbReference type="PROSITE" id="PS51900">
    <property type="entry name" value="CB"/>
    <property type="match status" value="1"/>
</dbReference>
<keyword evidence="5 9" id="KW-0238">DNA-binding</keyword>
<evidence type="ECO:0000313" key="14">
    <source>
        <dbReference type="Proteomes" id="UP000285310"/>
    </source>
</evidence>
<keyword evidence="14" id="KW-1185">Reference proteome</keyword>
<dbReference type="FunFam" id="1.10.443.10:FF:000007">
    <property type="entry name" value="Tyrosine recombinase XerC"/>
    <property type="match status" value="1"/>
</dbReference>
<feature type="domain" description="Tyr recombinase" evidence="11">
    <location>
        <begin position="118"/>
        <end position="331"/>
    </location>
</feature>
<keyword evidence="4" id="KW-0229">DNA integration</keyword>
<comment type="similarity">
    <text evidence="2">Belongs to the 'phage' integrase family.</text>
</comment>
<keyword evidence="3" id="KW-0963">Cytoplasm</keyword>
<protein>
    <submittedName>
        <fullName evidence="13">Integrase</fullName>
    </submittedName>
</protein>
<feature type="compositionally biased region" description="Polar residues" evidence="10">
    <location>
        <begin position="1"/>
        <end position="17"/>
    </location>
</feature>
<gene>
    <name evidence="13" type="ORF">SAJA_03640</name>
</gene>
<dbReference type="InParanoid" id="A0A423PZP7"/>
<evidence type="ECO:0000256" key="8">
    <source>
        <dbReference type="ARBA" id="ARBA00038613"/>
    </source>
</evidence>
<dbReference type="GO" id="GO:0006310">
    <property type="term" value="P:DNA recombination"/>
    <property type="evidence" value="ECO:0007669"/>
    <property type="project" value="UniProtKB-KW"/>
</dbReference>
<dbReference type="EMBL" id="AYKG01000007">
    <property type="protein sequence ID" value="ROO31177.1"/>
    <property type="molecule type" value="Genomic_DNA"/>
</dbReference>
<reference evidence="13 14" key="1">
    <citation type="submission" date="2013-10" db="EMBL/GenBank/DDBJ databases">
        <title>Salinisphaera japonica YTM-1 Genome Sequencing.</title>
        <authorList>
            <person name="Lai Q."/>
            <person name="Li C."/>
            <person name="Shao Z."/>
        </authorList>
    </citation>
    <scope>NUCLEOTIDE SEQUENCE [LARGE SCALE GENOMIC DNA]</scope>
    <source>
        <strain evidence="13 14">YTM-1</strain>
    </source>
</reference>
<dbReference type="InterPro" id="IPR044068">
    <property type="entry name" value="CB"/>
</dbReference>